<feature type="transmembrane region" description="Helical" evidence="1">
    <location>
        <begin position="41"/>
        <end position="62"/>
    </location>
</feature>
<dbReference type="EMBL" id="FNPZ01000002">
    <property type="protein sequence ID" value="SDZ15845.1"/>
    <property type="molecule type" value="Genomic_DNA"/>
</dbReference>
<keyword evidence="1" id="KW-1133">Transmembrane helix</keyword>
<dbReference type="OrthoDB" id="4640879at2"/>
<name>A0A1H3QS64_9MICO</name>
<accession>A0A1H3QS64</accession>
<reference evidence="2 3" key="1">
    <citation type="submission" date="2016-10" db="EMBL/GenBank/DDBJ databases">
        <authorList>
            <person name="de Groot N.N."/>
        </authorList>
    </citation>
    <scope>NUCLEOTIDE SEQUENCE [LARGE SCALE GENOMIC DNA]</scope>
    <source>
        <strain evidence="2 3">CGMCC 4.3491</strain>
    </source>
</reference>
<evidence type="ECO:0000313" key="3">
    <source>
        <dbReference type="Proteomes" id="UP000198891"/>
    </source>
</evidence>
<evidence type="ECO:0000313" key="2">
    <source>
        <dbReference type="EMBL" id="SDZ15845.1"/>
    </source>
</evidence>
<sequence>MRSRARRKTLIAVGIATLLVEVVFAGQGANLIPGSSMTGDRTWLDVGLALALVGVVPLVGGIRRRGTSS</sequence>
<evidence type="ECO:0000256" key="1">
    <source>
        <dbReference type="SAM" id="Phobius"/>
    </source>
</evidence>
<dbReference type="Proteomes" id="UP000198891">
    <property type="component" value="Unassembled WGS sequence"/>
</dbReference>
<keyword evidence="1" id="KW-0472">Membrane</keyword>
<proteinExistence type="predicted"/>
<dbReference type="RefSeq" id="WP_092554481.1">
    <property type="nucleotide sequence ID" value="NZ_FNPZ01000002.1"/>
</dbReference>
<gene>
    <name evidence="2" type="ORF">SAMN05216554_2692</name>
</gene>
<dbReference type="AlphaFoldDB" id="A0A1H3QS64"/>
<protein>
    <submittedName>
        <fullName evidence="2">Uncharacterized protein</fullName>
    </submittedName>
</protein>
<organism evidence="2 3">
    <name type="scientific">Herbiconiux ginsengi</name>
    <dbReference type="NCBI Taxonomy" id="381665"/>
    <lineage>
        <taxon>Bacteria</taxon>
        <taxon>Bacillati</taxon>
        <taxon>Actinomycetota</taxon>
        <taxon>Actinomycetes</taxon>
        <taxon>Micrococcales</taxon>
        <taxon>Microbacteriaceae</taxon>
        <taxon>Herbiconiux</taxon>
    </lineage>
</organism>
<keyword evidence="1" id="KW-0812">Transmembrane</keyword>
<keyword evidence="3" id="KW-1185">Reference proteome</keyword>